<sequence length="132" mass="14286">MATVTITAENLEDVLSTNDIVFLDFWAEWCGPCRNFAPIYEQASQTHDDITFGKIDTEDQQQLAGAAGITSIPTLMIFRGGIPVFSQAGALPAAALDSLVEQVRALDMDEVRAAYAQVDKTDSDATNGYHEA</sequence>
<evidence type="ECO:0000256" key="2">
    <source>
        <dbReference type="ARBA" id="ARBA00022448"/>
    </source>
</evidence>
<dbReference type="PROSITE" id="PS00194">
    <property type="entry name" value="THIOREDOXIN_1"/>
    <property type="match status" value="1"/>
</dbReference>
<dbReference type="PANTHER" id="PTHR45663:SF40">
    <property type="entry name" value="THIOREDOXIN 2"/>
    <property type="match status" value="1"/>
</dbReference>
<dbReference type="NCBIfam" id="TIGR01068">
    <property type="entry name" value="thioredoxin"/>
    <property type="match status" value="1"/>
</dbReference>
<comment type="similarity">
    <text evidence="1">Belongs to the thioredoxin family.</text>
</comment>
<protein>
    <recommendedName>
        <fullName evidence="6">Thioredoxin</fullName>
    </recommendedName>
</protein>
<gene>
    <name evidence="8" type="primary">trxA_2</name>
    <name evidence="8" type="ORF">brsh051_15130</name>
</gene>
<dbReference type="InterPro" id="IPR017937">
    <property type="entry name" value="Thioredoxin_CS"/>
</dbReference>
<dbReference type="InterPro" id="IPR036249">
    <property type="entry name" value="Thioredoxin-like_sf"/>
</dbReference>
<proteinExistence type="inferred from homology"/>
<keyword evidence="2" id="KW-0813">Transport</keyword>
<dbReference type="PROSITE" id="PS51352">
    <property type="entry name" value="THIOREDOXIN_2"/>
    <property type="match status" value="1"/>
</dbReference>
<evidence type="ECO:0000256" key="3">
    <source>
        <dbReference type="ARBA" id="ARBA00022982"/>
    </source>
</evidence>
<dbReference type="GO" id="GO:0005829">
    <property type="term" value="C:cytosol"/>
    <property type="evidence" value="ECO:0007669"/>
    <property type="project" value="TreeGrafter"/>
</dbReference>
<organism evidence="8 9">
    <name type="scientific">Brooklawnia propionicigenes</name>
    <dbReference type="NCBI Taxonomy" id="3041175"/>
    <lineage>
        <taxon>Bacteria</taxon>
        <taxon>Bacillati</taxon>
        <taxon>Actinomycetota</taxon>
        <taxon>Actinomycetes</taxon>
        <taxon>Propionibacteriales</taxon>
        <taxon>Propionibacteriaceae</taxon>
        <taxon>Brooklawnia</taxon>
    </lineage>
</organism>
<keyword evidence="4" id="KW-1015">Disulfide bond</keyword>
<dbReference type="KEGG" id="broo:brsh051_15130"/>
<dbReference type="InterPro" id="IPR013766">
    <property type="entry name" value="Thioredoxin_domain"/>
</dbReference>
<dbReference type="RefSeq" id="WP_286263673.1">
    <property type="nucleotide sequence ID" value="NZ_AP028056.1"/>
</dbReference>
<dbReference type="AlphaFoldDB" id="A0AAN0MGT4"/>
<feature type="domain" description="Thioredoxin" evidence="7">
    <location>
        <begin position="1"/>
        <end position="105"/>
    </location>
</feature>
<dbReference type="CDD" id="cd02947">
    <property type="entry name" value="TRX_family"/>
    <property type="match status" value="1"/>
</dbReference>
<dbReference type="Proteomes" id="UP001431656">
    <property type="component" value="Chromosome"/>
</dbReference>
<accession>A0AAN0MGT4</accession>
<evidence type="ECO:0000259" key="7">
    <source>
        <dbReference type="PROSITE" id="PS51352"/>
    </source>
</evidence>
<dbReference type="Gene3D" id="3.40.30.10">
    <property type="entry name" value="Glutaredoxin"/>
    <property type="match status" value="1"/>
</dbReference>
<evidence type="ECO:0000256" key="6">
    <source>
        <dbReference type="NCBIfam" id="TIGR01068"/>
    </source>
</evidence>
<evidence type="ECO:0000256" key="1">
    <source>
        <dbReference type="ARBA" id="ARBA00008987"/>
    </source>
</evidence>
<evidence type="ECO:0000256" key="4">
    <source>
        <dbReference type="ARBA" id="ARBA00023157"/>
    </source>
</evidence>
<evidence type="ECO:0000313" key="8">
    <source>
        <dbReference type="EMBL" id="BEH02232.1"/>
    </source>
</evidence>
<dbReference type="Pfam" id="PF00085">
    <property type="entry name" value="Thioredoxin"/>
    <property type="match status" value="1"/>
</dbReference>
<name>A0AAN0MGT4_9ACTN</name>
<dbReference type="EMBL" id="AP028056">
    <property type="protein sequence ID" value="BEH02232.1"/>
    <property type="molecule type" value="Genomic_DNA"/>
</dbReference>
<evidence type="ECO:0000313" key="9">
    <source>
        <dbReference type="Proteomes" id="UP001431656"/>
    </source>
</evidence>
<dbReference type="PRINTS" id="PR00421">
    <property type="entry name" value="THIOREDOXIN"/>
</dbReference>
<dbReference type="PANTHER" id="PTHR45663">
    <property type="entry name" value="GEO12009P1"/>
    <property type="match status" value="1"/>
</dbReference>
<keyword evidence="5" id="KW-0676">Redox-active center</keyword>
<dbReference type="GO" id="GO:0015035">
    <property type="term" value="F:protein-disulfide reductase activity"/>
    <property type="evidence" value="ECO:0007669"/>
    <property type="project" value="UniProtKB-UniRule"/>
</dbReference>
<dbReference type="SMR" id="A0AAN0MGT4"/>
<evidence type="ECO:0000256" key="5">
    <source>
        <dbReference type="ARBA" id="ARBA00023284"/>
    </source>
</evidence>
<keyword evidence="9" id="KW-1185">Reference proteome</keyword>
<dbReference type="SUPFAM" id="SSF52833">
    <property type="entry name" value="Thioredoxin-like"/>
    <property type="match status" value="1"/>
</dbReference>
<dbReference type="InterPro" id="IPR005746">
    <property type="entry name" value="Thioredoxin"/>
</dbReference>
<keyword evidence="3" id="KW-0249">Electron transport</keyword>
<reference evidence="8" key="1">
    <citation type="journal article" date="2024" name="Int. J. Syst. Evol. Microbiol.">
        <title>Brooklawnia propionicigenes sp. nov., a facultatively anaerobic, propionate-producing bacterium isolated from a methanogenic reactor treating waste from cattle farms.</title>
        <authorList>
            <person name="Akita Y."/>
            <person name="Ueki A."/>
            <person name="Tonouchi A."/>
            <person name="Sugawara Y."/>
            <person name="Honma S."/>
            <person name="Kaku N."/>
            <person name="Ueki K."/>
        </authorList>
    </citation>
    <scope>NUCLEOTIDE SEQUENCE</scope>
    <source>
        <strain evidence="8">SH051</strain>
    </source>
</reference>